<reference evidence="1 3" key="1">
    <citation type="journal article" date="2008" name="Science">
        <title>The Physcomitrella genome reveals evolutionary insights into the conquest of land by plants.</title>
        <authorList>
            <person name="Rensing S."/>
            <person name="Lang D."/>
            <person name="Zimmer A."/>
            <person name="Terry A."/>
            <person name="Salamov A."/>
            <person name="Shapiro H."/>
            <person name="Nishiyama T."/>
            <person name="Perroud P.-F."/>
            <person name="Lindquist E."/>
            <person name="Kamisugi Y."/>
            <person name="Tanahashi T."/>
            <person name="Sakakibara K."/>
            <person name="Fujita T."/>
            <person name="Oishi K."/>
            <person name="Shin-I T."/>
            <person name="Kuroki Y."/>
            <person name="Toyoda A."/>
            <person name="Suzuki Y."/>
            <person name="Hashimoto A."/>
            <person name="Yamaguchi K."/>
            <person name="Sugano A."/>
            <person name="Kohara Y."/>
            <person name="Fujiyama A."/>
            <person name="Anterola A."/>
            <person name="Aoki S."/>
            <person name="Ashton N."/>
            <person name="Barbazuk W.B."/>
            <person name="Barker E."/>
            <person name="Bennetzen J."/>
            <person name="Bezanilla M."/>
            <person name="Blankenship R."/>
            <person name="Cho S.H."/>
            <person name="Dutcher S."/>
            <person name="Estelle M."/>
            <person name="Fawcett J.A."/>
            <person name="Gundlach H."/>
            <person name="Hanada K."/>
            <person name="Heyl A."/>
            <person name="Hicks K.A."/>
            <person name="Hugh J."/>
            <person name="Lohr M."/>
            <person name="Mayer K."/>
            <person name="Melkozernov A."/>
            <person name="Murata T."/>
            <person name="Nelson D."/>
            <person name="Pils B."/>
            <person name="Prigge M."/>
            <person name="Reiss B."/>
            <person name="Renner T."/>
            <person name="Rombauts S."/>
            <person name="Rushton P."/>
            <person name="Sanderfoot A."/>
            <person name="Schween G."/>
            <person name="Shiu S.-H."/>
            <person name="Stueber K."/>
            <person name="Theodoulou F.L."/>
            <person name="Tu H."/>
            <person name="Van de Peer Y."/>
            <person name="Verrier P.J."/>
            <person name="Waters E."/>
            <person name="Wood A."/>
            <person name="Yang L."/>
            <person name="Cove D."/>
            <person name="Cuming A."/>
            <person name="Hasebe M."/>
            <person name="Lucas S."/>
            <person name="Mishler D.B."/>
            <person name="Reski R."/>
            <person name="Grigoriev I."/>
            <person name="Quatrano R.S."/>
            <person name="Boore J.L."/>
        </authorList>
    </citation>
    <scope>NUCLEOTIDE SEQUENCE [LARGE SCALE GENOMIC DNA]</scope>
    <source>
        <strain evidence="2 3">cv. Gransden 2004</strain>
    </source>
</reference>
<protein>
    <submittedName>
        <fullName evidence="1 2">Uncharacterized protein</fullName>
    </submittedName>
</protein>
<keyword evidence="3" id="KW-1185">Reference proteome</keyword>
<gene>
    <name evidence="1" type="ORF">PHYPA_026504</name>
</gene>
<evidence type="ECO:0000313" key="1">
    <source>
        <dbReference type="EMBL" id="PNR32378.1"/>
    </source>
</evidence>
<dbReference type="AlphaFoldDB" id="A0A2K1IT05"/>
<name>A0A2K1IT05_PHYPA</name>
<reference evidence="1 3" key="2">
    <citation type="journal article" date="2018" name="Plant J.">
        <title>The Physcomitrella patens chromosome-scale assembly reveals moss genome structure and evolution.</title>
        <authorList>
            <person name="Lang D."/>
            <person name="Ullrich K.K."/>
            <person name="Murat F."/>
            <person name="Fuchs J."/>
            <person name="Jenkins J."/>
            <person name="Haas F.B."/>
            <person name="Piednoel M."/>
            <person name="Gundlach H."/>
            <person name="Van Bel M."/>
            <person name="Meyberg R."/>
            <person name="Vives C."/>
            <person name="Morata J."/>
            <person name="Symeonidi A."/>
            <person name="Hiss M."/>
            <person name="Muchero W."/>
            <person name="Kamisugi Y."/>
            <person name="Saleh O."/>
            <person name="Blanc G."/>
            <person name="Decker E.L."/>
            <person name="van Gessel N."/>
            <person name="Grimwood J."/>
            <person name="Hayes R.D."/>
            <person name="Graham S.W."/>
            <person name="Gunter L.E."/>
            <person name="McDaniel S.F."/>
            <person name="Hoernstein S.N.W."/>
            <person name="Larsson A."/>
            <person name="Li F.W."/>
            <person name="Perroud P.F."/>
            <person name="Phillips J."/>
            <person name="Ranjan P."/>
            <person name="Rokshar D.S."/>
            <person name="Rothfels C.J."/>
            <person name="Schneider L."/>
            <person name="Shu S."/>
            <person name="Stevenson D.W."/>
            <person name="Thummler F."/>
            <person name="Tillich M."/>
            <person name="Villarreal Aguilar J.C."/>
            <person name="Widiez T."/>
            <person name="Wong G.K."/>
            <person name="Wymore A."/>
            <person name="Zhang Y."/>
            <person name="Zimmer A.D."/>
            <person name="Quatrano R.S."/>
            <person name="Mayer K.F.X."/>
            <person name="Goodstein D."/>
            <person name="Casacuberta J.M."/>
            <person name="Vandepoele K."/>
            <person name="Reski R."/>
            <person name="Cuming A.C."/>
            <person name="Tuskan G.A."/>
            <person name="Maumus F."/>
            <person name="Salse J."/>
            <person name="Schmutz J."/>
            <person name="Rensing S.A."/>
        </authorList>
    </citation>
    <scope>NUCLEOTIDE SEQUENCE [LARGE SCALE GENOMIC DNA]</scope>
    <source>
        <strain evidence="2 3">cv. Gransden 2004</strain>
    </source>
</reference>
<evidence type="ECO:0000313" key="3">
    <source>
        <dbReference type="Proteomes" id="UP000006727"/>
    </source>
</evidence>
<dbReference type="Proteomes" id="UP000006727">
    <property type="component" value="Chromosome 21"/>
</dbReference>
<dbReference type="EnsemblPlants" id="Pp3c21_22620V3.1">
    <property type="protein sequence ID" value="PAC:32916286.CDS.1"/>
    <property type="gene ID" value="Pp3c21_22620"/>
</dbReference>
<dbReference type="InParanoid" id="A0A2K1IT05"/>
<dbReference type="Gramene" id="Pp3c21_22620V3.1">
    <property type="protein sequence ID" value="PAC:32916286.CDS.1"/>
    <property type="gene ID" value="Pp3c21_22620"/>
</dbReference>
<evidence type="ECO:0000313" key="2">
    <source>
        <dbReference type="EnsemblPlants" id="PAC:32916286.CDS.1"/>
    </source>
</evidence>
<organism evidence="1">
    <name type="scientific">Physcomitrium patens</name>
    <name type="common">Spreading-leaved earth moss</name>
    <name type="synonym">Physcomitrella patens</name>
    <dbReference type="NCBI Taxonomy" id="3218"/>
    <lineage>
        <taxon>Eukaryota</taxon>
        <taxon>Viridiplantae</taxon>
        <taxon>Streptophyta</taxon>
        <taxon>Embryophyta</taxon>
        <taxon>Bryophyta</taxon>
        <taxon>Bryophytina</taxon>
        <taxon>Bryopsida</taxon>
        <taxon>Funariidae</taxon>
        <taxon>Funariales</taxon>
        <taxon>Funariaceae</taxon>
        <taxon>Physcomitrium</taxon>
    </lineage>
</organism>
<reference evidence="2" key="3">
    <citation type="submission" date="2020-12" db="UniProtKB">
        <authorList>
            <consortium name="EnsemblPlants"/>
        </authorList>
    </citation>
    <scope>IDENTIFICATION</scope>
</reference>
<dbReference type="EMBL" id="ABEU02000021">
    <property type="protein sequence ID" value="PNR32378.1"/>
    <property type="molecule type" value="Genomic_DNA"/>
</dbReference>
<sequence length="52" mass="6016">MRSLLAPMITSLTIAVKVLNRIFCRLTLFPRLSVVDFTWLDHLLWGCCPLLQ</sequence>
<accession>A0A2K1IT05</accession>
<proteinExistence type="predicted"/>